<dbReference type="InterPro" id="IPR015415">
    <property type="entry name" value="Spast_Vps4_C"/>
</dbReference>
<keyword evidence="2" id="KW-0067">ATP-binding</keyword>
<name>A0A9D4HFS3_DREPO</name>
<dbReference type="EMBL" id="JAIWYP010000013">
    <property type="protein sequence ID" value="KAH3715431.1"/>
    <property type="molecule type" value="Genomic_DNA"/>
</dbReference>
<keyword evidence="5" id="KW-1185">Reference proteome</keyword>
<evidence type="ECO:0000313" key="5">
    <source>
        <dbReference type="Proteomes" id="UP000828390"/>
    </source>
</evidence>
<evidence type="ECO:0000313" key="4">
    <source>
        <dbReference type="EMBL" id="KAH3715431.1"/>
    </source>
</evidence>
<organism evidence="4 5">
    <name type="scientific">Dreissena polymorpha</name>
    <name type="common">Zebra mussel</name>
    <name type="synonym">Mytilus polymorpha</name>
    <dbReference type="NCBI Taxonomy" id="45954"/>
    <lineage>
        <taxon>Eukaryota</taxon>
        <taxon>Metazoa</taxon>
        <taxon>Spiralia</taxon>
        <taxon>Lophotrochozoa</taxon>
        <taxon>Mollusca</taxon>
        <taxon>Bivalvia</taxon>
        <taxon>Autobranchia</taxon>
        <taxon>Heteroconchia</taxon>
        <taxon>Euheterodonta</taxon>
        <taxon>Imparidentia</taxon>
        <taxon>Neoheterodontei</taxon>
        <taxon>Myida</taxon>
        <taxon>Dreissenoidea</taxon>
        <taxon>Dreissenidae</taxon>
        <taxon>Dreissena</taxon>
    </lineage>
</organism>
<gene>
    <name evidence="4" type="ORF">DPMN_058141</name>
</gene>
<proteinExistence type="predicted"/>
<feature type="domain" description="Spastin/Vps4 C-terminal" evidence="3">
    <location>
        <begin position="20"/>
        <end position="71"/>
    </location>
</feature>
<keyword evidence="1" id="KW-0547">Nucleotide-binding</keyword>
<accession>A0A9D4HFS3</accession>
<protein>
    <recommendedName>
        <fullName evidence="3">Spastin/Vps4 C-terminal domain-containing protein</fullName>
    </recommendedName>
</protein>
<evidence type="ECO:0000256" key="1">
    <source>
        <dbReference type="ARBA" id="ARBA00022741"/>
    </source>
</evidence>
<dbReference type="AlphaFoldDB" id="A0A9D4HFS3"/>
<sequence length="71" mass="7825">MPVTGPSSTQPFMIHDDFSTPCEPNDPGAMVMTFDKAAHNKLLLPEMTAADLWDSVDTIKPSVTEDEVQKF</sequence>
<dbReference type="Proteomes" id="UP000828390">
    <property type="component" value="Unassembled WGS sequence"/>
</dbReference>
<evidence type="ECO:0000256" key="2">
    <source>
        <dbReference type="ARBA" id="ARBA00022840"/>
    </source>
</evidence>
<comment type="caution">
    <text evidence="4">The sequence shown here is derived from an EMBL/GenBank/DDBJ whole genome shotgun (WGS) entry which is preliminary data.</text>
</comment>
<dbReference type="Pfam" id="PF09336">
    <property type="entry name" value="Vps4_C"/>
    <property type="match status" value="1"/>
</dbReference>
<dbReference type="Gene3D" id="1.10.8.60">
    <property type="match status" value="1"/>
</dbReference>
<reference evidence="4" key="1">
    <citation type="journal article" date="2019" name="bioRxiv">
        <title>The Genome of the Zebra Mussel, Dreissena polymorpha: A Resource for Invasive Species Research.</title>
        <authorList>
            <person name="McCartney M.A."/>
            <person name="Auch B."/>
            <person name="Kono T."/>
            <person name="Mallez S."/>
            <person name="Zhang Y."/>
            <person name="Obille A."/>
            <person name="Becker A."/>
            <person name="Abrahante J.E."/>
            <person name="Garbe J."/>
            <person name="Badalamenti J.P."/>
            <person name="Herman A."/>
            <person name="Mangelson H."/>
            <person name="Liachko I."/>
            <person name="Sullivan S."/>
            <person name="Sone E.D."/>
            <person name="Koren S."/>
            <person name="Silverstein K.A.T."/>
            <person name="Beckman K.B."/>
            <person name="Gohl D.M."/>
        </authorList>
    </citation>
    <scope>NUCLEOTIDE SEQUENCE</scope>
    <source>
        <strain evidence="4">Duluth1</strain>
        <tissue evidence="4">Whole animal</tissue>
    </source>
</reference>
<evidence type="ECO:0000259" key="3">
    <source>
        <dbReference type="Pfam" id="PF09336"/>
    </source>
</evidence>
<dbReference type="GO" id="GO:0005524">
    <property type="term" value="F:ATP binding"/>
    <property type="evidence" value="ECO:0007669"/>
    <property type="project" value="UniProtKB-KW"/>
</dbReference>
<reference evidence="4" key="2">
    <citation type="submission" date="2020-11" db="EMBL/GenBank/DDBJ databases">
        <authorList>
            <person name="McCartney M.A."/>
            <person name="Auch B."/>
            <person name="Kono T."/>
            <person name="Mallez S."/>
            <person name="Becker A."/>
            <person name="Gohl D.M."/>
            <person name="Silverstein K.A.T."/>
            <person name="Koren S."/>
            <person name="Bechman K.B."/>
            <person name="Herman A."/>
            <person name="Abrahante J.E."/>
            <person name="Garbe J."/>
        </authorList>
    </citation>
    <scope>NUCLEOTIDE SEQUENCE</scope>
    <source>
        <strain evidence="4">Duluth1</strain>
        <tissue evidence="4">Whole animal</tissue>
    </source>
</reference>